<reference evidence="1 2" key="1">
    <citation type="journal article" date="2016" name="PLoS ONE">
        <title>Complete Genome Sequence and Comparative Genomics of a Novel Myxobacterium Myxococcus hansupus.</title>
        <authorList>
            <person name="Sharma G."/>
            <person name="Narwani T."/>
            <person name="Subramanian S."/>
        </authorList>
    </citation>
    <scope>NUCLEOTIDE SEQUENCE [LARGE SCALE GENOMIC DNA]</scope>
    <source>
        <strain evidence="2">mixupus</strain>
    </source>
</reference>
<dbReference type="PATRIC" id="fig|1297742.4.peg.6985"/>
<accession>A0A0H4X7Q0</accession>
<gene>
    <name evidence="1" type="ORF">A176_006885</name>
</gene>
<dbReference type="Pfam" id="PF11617">
    <property type="entry name" value="Cu-binding_MopE"/>
    <property type="match status" value="3"/>
</dbReference>
<dbReference type="RefSeq" id="WP_002637700.1">
    <property type="nucleotide sequence ID" value="NZ_CP012109.1"/>
</dbReference>
<dbReference type="eggNOG" id="COG4447">
    <property type="taxonomic scope" value="Bacteria"/>
</dbReference>
<evidence type="ECO:0000313" key="2">
    <source>
        <dbReference type="Proteomes" id="UP000009026"/>
    </source>
</evidence>
<proteinExistence type="predicted"/>
<dbReference type="KEGG" id="mym:A176_006885"/>
<dbReference type="EMBL" id="CP012109">
    <property type="protein sequence ID" value="AKQ69973.1"/>
    <property type="molecule type" value="Genomic_DNA"/>
</dbReference>
<dbReference type="STRING" id="1297742.A176_006885"/>
<organism evidence="1 2">
    <name type="scientific">Pseudomyxococcus hansupus</name>
    <dbReference type="NCBI Taxonomy" id="1297742"/>
    <lineage>
        <taxon>Bacteria</taxon>
        <taxon>Pseudomonadati</taxon>
        <taxon>Myxococcota</taxon>
        <taxon>Myxococcia</taxon>
        <taxon>Myxococcales</taxon>
        <taxon>Cystobacterineae</taxon>
        <taxon>Myxococcaceae</taxon>
        <taxon>Pseudomyxococcus</taxon>
    </lineage>
</organism>
<sequence>MRQSALLLLPLLLLACKKDSKEPGLKEAAVHVQMRYSTTFKQGCIKVLAEGGTGNRAEKSLPMTEHFNEAEPALDVAVFRQEGWSRDVQITVTAYELNCDSDRVAARQKQTFSFAKAGKQTWDVGELHTVDEDGDGYVARDAVSGLGSDCNDDDREAYPSAAERCNGRDDNCDGVVDDGLETQAWYEDNDEDGFGNSAAVVQACAKPEGKYVANAGDCDDGNRNVHPDAFEACNGRDDNCNDQIDETFREGQQALDAPCSAACPGRYACNAAQTGTECVAPAPTLLYTDADGDGDGLRDSASVGNLCPGETLPPMMSENTLDCDDRDSATNIRGVEVCDGLDNDCDGMVDEGTSCGELRRIVEPALAGRQWRTVVVHPSGYPVWVAGMNGALAVKLDANSLFVNHDSGTTGGCPATGGERPDWRAAWVNPTNGYVTIAGGDGRFADHNRGTCGPLLQVNLNSPGDYLSGIVSVGSPLQTFAVSTLGHLFELAHDPPLRHQSEGRYWGLHSLGPGALYAVGTVNRSGALSPVVNQYTRPSWNSPTRQSLQVPSGYDGGMRAVGAVDPGLIFVVGDGGLVLRGSGQSIDWARVSSLDEDEIDYVSVVVPQGSESAYVVGNDAARGYLHRFTRHGRAANPTFASSGPIAHLHSIAMTSAGNFWIVGDDGHVYHFPEPPPSFQE</sequence>
<keyword evidence="2" id="KW-1185">Reference proteome</keyword>
<dbReference type="PROSITE" id="PS51257">
    <property type="entry name" value="PROKAR_LIPOPROTEIN"/>
    <property type="match status" value="1"/>
</dbReference>
<dbReference type="AlphaFoldDB" id="A0A0H4X7Q0"/>
<evidence type="ECO:0000313" key="1">
    <source>
        <dbReference type="EMBL" id="AKQ69973.1"/>
    </source>
</evidence>
<name>A0A0H4X7Q0_9BACT</name>
<dbReference type="Proteomes" id="UP000009026">
    <property type="component" value="Chromosome"/>
</dbReference>
<protein>
    <submittedName>
        <fullName evidence="1">BNR repeat domain protein</fullName>
    </submittedName>
</protein>
<dbReference type="InterPro" id="IPR021655">
    <property type="entry name" value="Put_metal-bd"/>
</dbReference>